<keyword evidence="3" id="KW-1185">Reference proteome</keyword>
<gene>
    <name evidence="2" type="ORF">HHL28_04475</name>
</gene>
<dbReference type="KEGG" id="acru:HHL28_04475"/>
<reference evidence="2" key="1">
    <citation type="submission" date="2020-04" db="EMBL/GenBank/DDBJ databases">
        <title>A desert anoxygenic phototrophic bacterium fixes CO2 using RubisCO under aerobic conditions.</title>
        <authorList>
            <person name="Tang K."/>
        </authorList>
    </citation>
    <scope>NUCLEOTIDE SEQUENCE [LARGE SCALE GENOMIC DNA]</scope>
    <source>
        <strain evidence="2">MIMtkB3</strain>
    </source>
</reference>
<sequence length="395" mass="44337">MSDFTYFMKLPEPGSRVKSLLLPWGPEGPPPADQLPAQRPKDYHPLAAWPPIPYTDWAKRRHAASFHRPNDMANRFFLLMHPEVAHEVQARNEVTGGPESVAHANAGYDWVVPYDGNHDNTLPPGFSGCHLVVKDYVVEFTPGNPAFDYTDLVPSPSIDMPGLVWKGMGRRPLAPFHRWFRPGILEEFVESWPVDRDMRPVDPGPFTKDCAEAAAAGIFFTPEALAAVSDPSVPPYPEPEPPRLIRDRRKRYDWTRAAQLLGEGHSVSAVALEIGCARQSLWRAIKVSPQLRAMVEEERMKRASEFAARLDGARMVVLESMLQAACLDRSPHVLVALARMMRLDDGANYVKLAEGLDQIRDQLRRRDALKETKVTRSQPGNLSHLKPENPMIPTP</sequence>
<evidence type="ECO:0000313" key="3">
    <source>
        <dbReference type="Proteomes" id="UP000501891"/>
    </source>
</evidence>
<dbReference type="AlphaFoldDB" id="A0A858R4Y7"/>
<accession>A0A858R4Y7</accession>
<evidence type="ECO:0000256" key="1">
    <source>
        <dbReference type="SAM" id="MobiDB-lite"/>
    </source>
</evidence>
<protein>
    <submittedName>
        <fullName evidence="2">Uncharacterized protein</fullName>
    </submittedName>
</protein>
<dbReference type="EMBL" id="CP051775">
    <property type="protein sequence ID" value="QJE72451.1"/>
    <property type="molecule type" value="Genomic_DNA"/>
</dbReference>
<organism evidence="2 3">
    <name type="scientific">Aerophototrophica crusticola</name>
    <dbReference type="NCBI Taxonomy" id="1709002"/>
    <lineage>
        <taxon>Bacteria</taxon>
        <taxon>Pseudomonadati</taxon>
        <taxon>Pseudomonadota</taxon>
        <taxon>Alphaproteobacteria</taxon>
        <taxon>Rhodospirillales</taxon>
        <taxon>Rhodospirillaceae</taxon>
        <taxon>Aerophototrophica</taxon>
    </lineage>
</organism>
<dbReference type="Proteomes" id="UP000501891">
    <property type="component" value="Chromosome"/>
</dbReference>
<proteinExistence type="predicted"/>
<evidence type="ECO:0000313" key="2">
    <source>
        <dbReference type="EMBL" id="QJE72451.1"/>
    </source>
</evidence>
<feature type="region of interest" description="Disordered" evidence="1">
    <location>
        <begin position="371"/>
        <end position="395"/>
    </location>
</feature>
<name>A0A858R4Y7_9PROT</name>